<dbReference type="EMBL" id="JANBUP010003954">
    <property type="protein sequence ID" value="KAJ2795245.1"/>
    <property type="molecule type" value="Genomic_DNA"/>
</dbReference>
<comment type="caution">
    <text evidence="1">The sequence shown here is derived from an EMBL/GenBank/DDBJ whole genome shotgun (WGS) entry which is preliminary data.</text>
</comment>
<proteinExistence type="predicted"/>
<sequence>MPGRGFCDVVRKYNVFTPTSHPKLQWVESVRLPYDRESQFTSTEAHLQFMLNIAPNAVVKVIPAIPAGEETFLALDLLKDHACMQVLELHDTQLMLWEVILVVKSLPLLSDLVCKSTGLGTYLKDVTLDTLPVYVRDIQVPLRERFRCWRLGDVDSDSLEETLICILVVAMTFPNFDYANLPNSILHEYMELMEDTLESDEYTDVAPRLERLLFDKTI</sequence>
<evidence type="ECO:0000313" key="1">
    <source>
        <dbReference type="EMBL" id="KAJ2795245.1"/>
    </source>
</evidence>
<keyword evidence="2" id="KW-1185">Reference proteome</keyword>
<gene>
    <name evidence="1" type="ORF">H4S07_006537</name>
</gene>
<protein>
    <submittedName>
        <fullName evidence="1">Uncharacterized protein</fullName>
    </submittedName>
</protein>
<reference evidence="1" key="1">
    <citation type="submission" date="2022-07" db="EMBL/GenBank/DDBJ databases">
        <title>Phylogenomic reconstructions and comparative analyses of Kickxellomycotina fungi.</title>
        <authorList>
            <person name="Reynolds N.K."/>
            <person name="Stajich J.E."/>
            <person name="Barry K."/>
            <person name="Grigoriev I.V."/>
            <person name="Crous P."/>
            <person name="Smith M.E."/>
        </authorList>
    </citation>
    <scope>NUCLEOTIDE SEQUENCE</scope>
    <source>
        <strain evidence="1">CBS 102833</strain>
    </source>
</reference>
<evidence type="ECO:0000313" key="2">
    <source>
        <dbReference type="Proteomes" id="UP001140096"/>
    </source>
</evidence>
<organism evidence="1 2">
    <name type="scientific">Coemansia furcata</name>
    <dbReference type="NCBI Taxonomy" id="417177"/>
    <lineage>
        <taxon>Eukaryota</taxon>
        <taxon>Fungi</taxon>
        <taxon>Fungi incertae sedis</taxon>
        <taxon>Zoopagomycota</taxon>
        <taxon>Kickxellomycotina</taxon>
        <taxon>Kickxellomycetes</taxon>
        <taxon>Kickxellales</taxon>
        <taxon>Kickxellaceae</taxon>
        <taxon>Coemansia</taxon>
    </lineage>
</organism>
<name>A0ACC1KUB9_9FUNG</name>
<accession>A0ACC1KUB9</accession>
<dbReference type="Proteomes" id="UP001140096">
    <property type="component" value="Unassembled WGS sequence"/>
</dbReference>